<feature type="domain" description="Tyrosine specific protein phosphatases" evidence="2">
    <location>
        <begin position="98"/>
        <end position="167"/>
    </location>
</feature>
<evidence type="ECO:0000259" key="2">
    <source>
        <dbReference type="PROSITE" id="PS50056"/>
    </source>
</evidence>
<dbReference type="OrthoDB" id="200924at2759"/>
<dbReference type="STRING" id="105785.A0A2J7PCQ8"/>
<dbReference type="EMBL" id="NEVH01027057">
    <property type="protein sequence ID" value="PNF14128.1"/>
    <property type="molecule type" value="Genomic_DNA"/>
</dbReference>
<dbReference type="InterPro" id="IPR000387">
    <property type="entry name" value="Tyr_Pase_dom"/>
</dbReference>
<dbReference type="InterPro" id="IPR000340">
    <property type="entry name" value="Dual-sp_phosphatase_cat-dom"/>
</dbReference>
<proteinExistence type="predicted"/>
<accession>A0A2J7PCQ8</accession>
<dbReference type="InterPro" id="IPR029021">
    <property type="entry name" value="Prot-tyrosine_phosphatase-like"/>
</dbReference>
<dbReference type="SUPFAM" id="SSF52799">
    <property type="entry name" value="(Phosphotyrosine protein) phosphatases II"/>
    <property type="match status" value="1"/>
</dbReference>
<comment type="caution">
    <text evidence="3">The sequence shown here is derived from an EMBL/GenBank/DDBJ whole genome shotgun (WGS) entry which is preliminary data.</text>
</comment>
<feature type="compositionally biased region" description="Basic residues" evidence="1">
    <location>
        <begin position="341"/>
        <end position="350"/>
    </location>
</feature>
<dbReference type="InterPro" id="IPR003595">
    <property type="entry name" value="Tyr_Pase_cat"/>
</dbReference>
<dbReference type="GO" id="GO:0004651">
    <property type="term" value="F:polynucleotide 5'-phosphatase activity"/>
    <property type="evidence" value="ECO:0007669"/>
    <property type="project" value="TreeGrafter"/>
</dbReference>
<keyword evidence="4" id="KW-1185">Reference proteome</keyword>
<name>A0A2J7PCQ8_9NEOP</name>
<dbReference type="PANTHER" id="PTHR10367:SF9">
    <property type="entry name" value="DUAL-SPECIFICITY PHOSPHATASE 11 (RNA_RNP COMPLEX 1-INTERACTING)"/>
    <property type="match status" value="1"/>
</dbReference>
<dbReference type="InterPro" id="IPR016130">
    <property type="entry name" value="Tyr_Pase_AS"/>
</dbReference>
<evidence type="ECO:0000313" key="4">
    <source>
        <dbReference type="Proteomes" id="UP000235965"/>
    </source>
</evidence>
<dbReference type="SMART" id="SM00404">
    <property type="entry name" value="PTPc_motif"/>
    <property type="match status" value="1"/>
</dbReference>
<dbReference type="Proteomes" id="UP000235965">
    <property type="component" value="Unassembled WGS sequence"/>
</dbReference>
<protein>
    <recommendedName>
        <fullName evidence="2">Tyrosine specific protein phosphatases domain-containing protein</fullName>
    </recommendedName>
</protein>
<evidence type="ECO:0000313" key="3">
    <source>
        <dbReference type="EMBL" id="PNF14128.1"/>
    </source>
</evidence>
<dbReference type="PROSITE" id="PS50056">
    <property type="entry name" value="TYR_PHOSPHATASE_2"/>
    <property type="match status" value="1"/>
</dbReference>
<dbReference type="PROSITE" id="PS00383">
    <property type="entry name" value="TYR_PHOSPHATASE_1"/>
    <property type="match status" value="1"/>
</dbReference>
<dbReference type="AlphaFoldDB" id="A0A2J7PCQ8"/>
<gene>
    <name evidence="3" type="ORF">B7P43_G01061</name>
</gene>
<dbReference type="InParanoid" id="A0A2J7PCQ8"/>
<sequence length="360" mass="41421">MAKIPNRWLSYSPMGEPIPGTRFISFKVPLKHTLCKSLHDSERFTPEMLMEQCPKLGLVVDLTNTSRYYNGEVFKSKGIQYKKIYCPGQVVPADSILKEFFSTVDAFLNESVEHDSLVGVHCTHGLNRTGYFICRYLNLRMGFHPLEAISAFETARGHKIERRPYIQDIVSGRSVEQMSTQLYQKLFGSDRPRRRREVPYFRADQSSECYREHHPGSSQLPALPKIRHASFVFESPLASLYNDDVSNRNSRRNGPSKSDQTFKRHEWRSHRWDSPTQRDGNGKNHILGRQPSYKSQTRNESGFEAPRDRGQFHSSSTHRNGSNKIYECREPKAFSGNDGRKGRHGKYGGRKRSESGVINE</sequence>
<organism evidence="3 4">
    <name type="scientific">Cryptotermes secundus</name>
    <dbReference type="NCBI Taxonomy" id="105785"/>
    <lineage>
        <taxon>Eukaryota</taxon>
        <taxon>Metazoa</taxon>
        <taxon>Ecdysozoa</taxon>
        <taxon>Arthropoda</taxon>
        <taxon>Hexapoda</taxon>
        <taxon>Insecta</taxon>
        <taxon>Pterygota</taxon>
        <taxon>Neoptera</taxon>
        <taxon>Polyneoptera</taxon>
        <taxon>Dictyoptera</taxon>
        <taxon>Blattodea</taxon>
        <taxon>Blattoidea</taxon>
        <taxon>Termitoidae</taxon>
        <taxon>Kalotermitidae</taxon>
        <taxon>Cryptotermitinae</taxon>
        <taxon>Cryptotermes</taxon>
    </lineage>
</organism>
<dbReference type="PANTHER" id="PTHR10367">
    <property type="entry name" value="MRNA-CAPPING ENZYME"/>
    <property type="match status" value="1"/>
</dbReference>
<dbReference type="Gene3D" id="3.90.190.10">
    <property type="entry name" value="Protein tyrosine phosphatase superfamily"/>
    <property type="match status" value="1"/>
</dbReference>
<dbReference type="Pfam" id="PF00782">
    <property type="entry name" value="DSPc"/>
    <property type="match status" value="1"/>
</dbReference>
<feature type="compositionally biased region" description="Polar residues" evidence="1">
    <location>
        <begin position="312"/>
        <end position="323"/>
    </location>
</feature>
<feature type="compositionally biased region" description="Basic and acidic residues" evidence="1">
    <location>
        <begin position="260"/>
        <end position="273"/>
    </location>
</feature>
<evidence type="ECO:0000256" key="1">
    <source>
        <dbReference type="SAM" id="MobiDB-lite"/>
    </source>
</evidence>
<feature type="region of interest" description="Disordered" evidence="1">
    <location>
        <begin position="242"/>
        <end position="360"/>
    </location>
</feature>
<reference evidence="3 4" key="1">
    <citation type="submission" date="2017-12" db="EMBL/GenBank/DDBJ databases">
        <title>Hemimetabolous genomes reveal molecular basis of termite eusociality.</title>
        <authorList>
            <person name="Harrison M.C."/>
            <person name="Jongepier E."/>
            <person name="Robertson H.M."/>
            <person name="Arning N."/>
            <person name="Bitard-Feildel T."/>
            <person name="Chao H."/>
            <person name="Childers C.P."/>
            <person name="Dinh H."/>
            <person name="Doddapaneni H."/>
            <person name="Dugan S."/>
            <person name="Gowin J."/>
            <person name="Greiner C."/>
            <person name="Han Y."/>
            <person name="Hu H."/>
            <person name="Hughes D.S.T."/>
            <person name="Huylmans A.-K."/>
            <person name="Kemena C."/>
            <person name="Kremer L.P.M."/>
            <person name="Lee S.L."/>
            <person name="Lopez-Ezquerra A."/>
            <person name="Mallet L."/>
            <person name="Monroy-Kuhn J.M."/>
            <person name="Moser A."/>
            <person name="Murali S.C."/>
            <person name="Muzny D.M."/>
            <person name="Otani S."/>
            <person name="Piulachs M.-D."/>
            <person name="Poelchau M."/>
            <person name="Qu J."/>
            <person name="Schaub F."/>
            <person name="Wada-Katsumata A."/>
            <person name="Worley K.C."/>
            <person name="Xie Q."/>
            <person name="Ylla G."/>
            <person name="Poulsen M."/>
            <person name="Gibbs R.A."/>
            <person name="Schal C."/>
            <person name="Richards S."/>
            <person name="Belles X."/>
            <person name="Korb J."/>
            <person name="Bornberg-Bauer E."/>
        </authorList>
    </citation>
    <scope>NUCLEOTIDE SEQUENCE [LARGE SCALE GENOMIC DNA]</scope>
    <source>
        <tissue evidence="3">Whole body</tissue>
    </source>
</reference>
<dbReference type="InterPro" id="IPR051029">
    <property type="entry name" value="mRNA_Capping_Enz/RNA_Phosphat"/>
</dbReference>